<feature type="compositionally biased region" description="Polar residues" evidence="1">
    <location>
        <begin position="77"/>
        <end position="87"/>
    </location>
</feature>
<reference evidence="2" key="1">
    <citation type="journal article" date="2022" name="bioRxiv">
        <title>Sequencing and chromosome-scale assembly of the giantPleurodeles waltlgenome.</title>
        <authorList>
            <person name="Brown T."/>
            <person name="Elewa A."/>
            <person name="Iarovenko S."/>
            <person name="Subramanian E."/>
            <person name="Araus A.J."/>
            <person name="Petzold A."/>
            <person name="Susuki M."/>
            <person name="Suzuki K.-i.T."/>
            <person name="Hayashi T."/>
            <person name="Toyoda A."/>
            <person name="Oliveira C."/>
            <person name="Osipova E."/>
            <person name="Leigh N.D."/>
            <person name="Simon A."/>
            <person name="Yun M.H."/>
        </authorList>
    </citation>
    <scope>NUCLEOTIDE SEQUENCE</scope>
    <source>
        <strain evidence="2">20211129_DDA</strain>
        <tissue evidence="2">Liver</tissue>
    </source>
</reference>
<evidence type="ECO:0000256" key="1">
    <source>
        <dbReference type="SAM" id="MobiDB-lite"/>
    </source>
</evidence>
<evidence type="ECO:0000313" key="2">
    <source>
        <dbReference type="EMBL" id="KAJ1151392.1"/>
    </source>
</evidence>
<feature type="region of interest" description="Disordered" evidence="1">
    <location>
        <begin position="1"/>
        <end position="106"/>
    </location>
</feature>
<protein>
    <submittedName>
        <fullName evidence="2">Uncharacterized protein</fullName>
    </submittedName>
</protein>
<dbReference type="AlphaFoldDB" id="A0AAV7RFD2"/>
<feature type="compositionally biased region" description="Basic residues" evidence="1">
    <location>
        <begin position="1"/>
        <end position="19"/>
    </location>
</feature>
<organism evidence="2 3">
    <name type="scientific">Pleurodeles waltl</name>
    <name type="common">Iberian ribbed newt</name>
    <dbReference type="NCBI Taxonomy" id="8319"/>
    <lineage>
        <taxon>Eukaryota</taxon>
        <taxon>Metazoa</taxon>
        <taxon>Chordata</taxon>
        <taxon>Craniata</taxon>
        <taxon>Vertebrata</taxon>
        <taxon>Euteleostomi</taxon>
        <taxon>Amphibia</taxon>
        <taxon>Batrachia</taxon>
        <taxon>Caudata</taxon>
        <taxon>Salamandroidea</taxon>
        <taxon>Salamandridae</taxon>
        <taxon>Pleurodelinae</taxon>
        <taxon>Pleurodeles</taxon>
    </lineage>
</organism>
<dbReference type="Proteomes" id="UP001066276">
    <property type="component" value="Chromosome 5"/>
</dbReference>
<keyword evidence="3" id="KW-1185">Reference proteome</keyword>
<feature type="compositionally biased region" description="Basic and acidic residues" evidence="1">
    <location>
        <begin position="91"/>
        <end position="100"/>
    </location>
</feature>
<sequence>MAKCRKAQKNRKTRGRRREGKGDGTQKMQALGDTEENQGSAITQHRHSGIQKEKRGARSHSTGTRGYRRKKRGARTQTHGNTDTRGTGSDAGKREGRTGDLDLVAL</sequence>
<accession>A0AAV7RFD2</accession>
<dbReference type="EMBL" id="JANPWB010000009">
    <property type="protein sequence ID" value="KAJ1151392.1"/>
    <property type="molecule type" value="Genomic_DNA"/>
</dbReference>
<gene>
    <name evidence="2" type="ORF">NDU88_004174</name>
</gene>
<comment type="caution">
    <text evidence="2">The sequence shown here is derived from an EMBL/GenBank/DDBJ whole genome shotgun (WGS) entry which is preliminary data.</text>
</comment>
<evidence type="ECO:0000313" key="3">
    <source>
        <dbReference type="Proteomes" id="UP001066276"/>
    </source>
</evidence>
<proteinExistence type="predicted"/>
<name>A0AAV7RFD2_PLEWA</name>